<dbReference type="Proteomes" id="UP001170954">
    <property type="component" value="Unassembled WGS sequence"/>
</dbReference>
<sequence length="132" mass="14827">MMNYTLRSLLLGSVLFFTSCATVFTGTKQNVMIRSNPEGATIEVDGFERGVTPMPVKLRKGFRGQTVTLKKEGYVPFEFRPNTFFNFAAIGYLINIFGWGIDAATGAFMKYDPAVYDIKMKEVVDKNEKANK</sequence>
<dbReference type="InterPro" id="IPR013229">
    <property type="entry name" value="PEGA"/>
</dbReference>
<reference evidence="2" key="1">
    <citation type="submission" date="2020-06" db="EMBL/GenBank/DDBJ databases">
        <authorList>
            <person name="Dong N."/>
        </authorList>
    </citation>
    <scope>NUCLEOTIDE SEQUENCE</scope>
    <source>
        <strain evidence="2">R1692</strain>
    </source>
</reference>
<keyword evidence="3" id="KW-1185">Reference proteome</keyword>
<evidence type="ECO:0000313" key="2">
    <source>
        <dbReference type="EMBL" id="MDM1049323.1"/>
    </source>
</evidence>
<evidence type="ECO:0000259" key="1">
    <source>
        <dbReference type="Pfam" id="PF08308"/>
    </source>
</evidence>
<protein>
    <submittedName>
        <fullName evidence="2">PEGA domain-containing protein</fullName>
    </submittedName>
</protein>
<feature type="domain" description="PEGA" evidence="1">
    <location>
        <begin position="30"/>
        <end position="78"/>
    </location>
</feature>
<organism evidence="2 3">
    <name type="scientific">Sphingobacterium hotanense</name>
    <dbReference type="NCBI Taxonomy" id="649196"/>
    <lineage>
        <taxon>Bacteria</taxon>
        <taxon>Pseudomonadati</taxon>
        <taxon>Bacteroidota</taxon>
        <taxon>Sphingobacteriia</taxon>
        <taxon>Sphingobacteriales</taxon>
        <taxon>Sphingobacteriaceae</taxon>
        <taxon>Sphingobacterium</taxon>
    </lineage>
</organism>
<accession>A0ABT7NPZ7</accession>
<gene>
    <name evidence="2" type="ORF">HX018_13855</name>
</gene>
<reference evidence="2" key="2">
    <citation type="journal article" date="2022" name="Sci. Total Environ.">
        <title>Prevalence, transmission, and molecular epidemiology of tet(X)-positive bacteria among humans, animals, and environmental niches in China: An epidemiological, and genomic-based study.</title>
        <authorList>
            <person name="Dong N."/>
            <person name="Zeng Y."/>
            <person name="Cai C."/>
            <person name="Sun C."/>
            <person name="Lu J."/>
            <person name="Liu C."/>
            <person name="Zhou H."/>
            <person name="Sun Q."/>
            <person name="Shu L."/>
            <person name="Wang H."/>
            <person name="Wang Y."/>
            <person name="Wang S."/>
            <person name="Wu C."/>
            <person name="Chan E.W."/>
            <person name="Chen G."/>
            <person name="Shen Z."/>
            <person name="Chen S."/>
            <person name="Zhang R."/>
        </authorList>
    </citation>
    <scope>NUCLEOTIDE SEQUENCE</scope>
    <source>
        <strain evidence="2">R1692</strain>
    </source>
</reference>
<dbReference type="PROSITE" id="PS51257">
    <property type="entry name" value="PROKAR_LIPOPROTEIN"/>
    <property type="match status" value="1"/>
</dbReference>
<proteinExistence type="predicted"/>
<dbReference type="EMBL" id="JACAGK010000043">
    <property type="protein sequence ID" value="MDM1049323.1"/>
    <property type="molecule type" value="Genomic_DNA"/>
</dbReference>
<dbReference type="RefSeq" id="WP_286651765.1">
    <property type="nucleotide sequence ID" value="NZ_JACAGK010000043.1"/>
</dbReference>
<evidence type="ECO:0000313" key="3">
    <source>
        <dbReference type="Proteomes" id="UP001170954"/>
    </source>
</evidence>
<comment type="caution">
    <text evidence="2">The sequence shown here is derived from an EMBL/GenBank/DDBJ whole genome shotgun (WGS) entry which is preliminary data.</text>
</comment>
<dbReference type="Pfam" id="PF08308">
    <property type="entry name" value="PEGA"/>
    <property type="match status" value="1"/>
</dbReference>
<name>A0ABT7NPZ7_9SPHI</name>